<feature type="binding site" evidence="9">
    <location>
        <position position="224"/>
    </location>
    <ligand>
        <name>[2Fe-2S] cluster</name>
        <dbReference type="ChEBI" id="CHEBI:190135"/>
    </ligand>
</feature>
<evidence type="ECO:0000256" key="9">
    <source>
        <dbReference type="HAMAP-Rule" id="MF_03115"/>
    </source>
</evidence>
<dbReference type="PANTHER" id="PTHR13273:SF14">
    <property type="entry name" value="ANAMORSIN"/>
    <property type="match status" value="1"/>
</dbReference>
<proteinExistence type="inferred from homology"/>
<evidence type="ECO:0000256" key="4">
    <source>
        <dbReference type="ARBA" id="ARBA00022490"/>
    </source>
</evidence>
<dbReference type="Pfam" id="PF05093">
    <property type="entry name" value="CIAPIN1"/>
    <property type="match status" value="1"/>
</dbReference>
<dbReference type="GO" id="GO:0016226">
    <property type="term" value="P:iron-sulfur cluster assembly"/>
    <property type="evidence" value="ECO:0007669"/>
    <property type="project" value="UniProtKB-UniRule"/>
</dbReference>
<dbReference type="OMA" id="CEPAVRG"/>
<comment type="domain">
    <text evidence="9">The N-terminal domain has structural similarity with S-adenosyl-L-methionine-dependent methyltransferases, but does not bind S-adenosyl-L-methionine. It is required for correct assembly of the 2 Fe-S clusters.</text>
</comment>
<feature type="binding site" evidence="9">
    <location>
        <position position="229"/>
    </location>
    <ligand>
        <name>[2Fe-2S] cluster</name>
        <dbReference type="ChEBI" id="CHEBI:190135"/>
    </ligand>
</feature>
<keyword evidence="7 9" id="KW-0411">Iron-sulfur</keyword>
<dbReference type="GO" id="GO:0051537">
    <property type="term" value="F:2 iron, 2 sulfur cluster binding"/>
    <property type="evidence" value="ECO:0007669"/>
    <property type="project" value="UniProtKB-UniRule"/>
</dbReference>
<comment type="cofactor">
    <cofactor evidence="1 9">
        <name>[4Fe-4S] cluster</name>
        <dbReference type="ChEBI" id="CHEBI:49883"/>
    </cofactor>
</comment>
<keyword evidence="6 9" id="KW-0408">Iron</keyword>
<feature type="short sequence motif" description="Cx2C motif 1" evidence="9">
    <location>
        <begin position="280"/>
        <end position="283"/>
    </location>
</feature>
<feature type="binding site" evidence="9">
    <location>
        <position position="227"/>
    </location>
    <ligand>
        <name>[2Fe-2S] cluster</name>
        <dbReference type="ChEBI" id="CHEBI:190135"/>
    </ligand>
</feature>
<name>A0A2H3JG14_WOLCO</name>
<feature type="domain" description="Fe-S cluster assembly protein Dre2 N-terminal" evidence="11">
    <location>
        <begin position="41"/>
        <end position="158"/>
    </location>
</feature>
<evidence type="ECO:0000256" key="2">
    <source>
        <dbReference type="ARBA" id="ARBA00008169"/>
    </source>
</evidence>
<protein>
    <submittedName>
        <fullName evidence="12">Fe-S cluster assembly protein DRE2</fullName>
    </submittedName>
</protein>
<evidence type="ECO:0000313" key="13">
    <source>
        <dbReference type="Proteomes" id="UP000218811"/>
    </source>
</evidence>
<evidence type="ECO:0000256" key="5">
    <source>
        <dbReference type="ARBA" id="ARBA00022723"/>
    </source>
</evidence>
<dbReference type="InterPro" id="IPR007785">
    <property type="entry name" value="Anamorsin"/>
</dbReference>
<comment type="domain">
    <text evidence="9">The twin Cx2C motifs are involved in the recognition by the mitochondrial MIA40-ERV1 disulfide relay system. The formation of 2 disulfide bonds in the Cx2C motifs through dithiol/disulfide exchange reactions effectively traps the protein in the mitochondrial intermembrane space.</text>
</comment>
<evidence type="ECO:0000256" key="3">
    <source>
        <dbReference type="ARBA" id="ARBA00022485"/>
    </source>
</evidence>
<evidence type="ECO:0000256" key="7">
    <source>
        <dbReference type="ARBA" id="ARBA00023014"/>
    </source>
</evidence>
<dbReference type="HAMAP" id="MF_03115">
    <property type="entry name" value="Anamorsin"/>
    <property type="match status" value="1"/>
</dbReference>
<evidence type="ECO:0000313" key="12">
    <source>
        <dbReference type="EMBL" id="PCH41142.1"/>
    </source>
</evidence>
<evidence type="ECO:0000259" key="11">
    <source>
        <dbReference type="Pfam" id="PF16803"/>
    </source>
</evidence>
<feature type="region of interest" description="Fe-S binding site B" evidence="9">
    <location>
        <begin position="280"/>
        <end position="294"/>
    </location>
</feature>
<accession>A0A2H3JG14</accession>
<keyword evidence="4 9" id="KW-0963">Cytoplasm</keyword>
<dbReference type="STRING" id="742152.A0A2H3JG14"/>
<gene>
    <name evidence="12" type="ORF">WOLCODRAFT_137213</name>
</gene>
<keyword evidence="5 9" id="KW-0479">Metal-binding</keyword>
<dbReference type="GO" id="GO:0009055">
    <property type="term" value="F:electron transfer activity"/>
    <property type="evidence" value="ECO:0007669"/>
    <property type="project" value="UniProtKB-UniRule"/>
</dbReference>
<feature type="binding site" evidence="9">
    <location>
        <position position="210"/>
    </location>
    <ligand>
        <name>[2Fe-2S] cluster</name>
        <dbReference type="ChEBI" id="CHEBI:190135"/>
    </ligand>
</feature>
<dbReference type="GO" id="GO:0046872">
    <property type="term" value="F:metal ion binding"/>
    <property type="evidence" value="ECO:0007669"/>
    <property type="project" value="UniProtKB-KW"/>
</dbReference>
<feature type="domain" description="Anamorsin C-terminal" evidence="10">
    <location>
        <begin position="207"/>
        <end position="310"/>
    </location>
</feature>
<dbReference type="OrthoDB" id="311633at2759"/>
<comment type="domain">
    <text evidence="9">The C-terminal domain binds 2 Fe-S clusters but is otherwise mostly in an intrinsically disordered conformation.</text>
</comment>
<evidence type="ECO:0000256" key="1">
    <source>
        <dbReference type="ARBA" id="ARBA00001966"/>
    </source>
</evidence>
<evidence type="ECO:0000256" key="8">
    <source>
        <dbReference type="ARBA" id="ARBA00023128"/>
    </source>
</evidence>
<comment type="cofactor">
    <cofactor evidence="9">
        <name>[2Fe-2S] cluster</name>
        <dbReference type="ChEBI" id="CHEBI:190135"/>
    </cofactor>
</comment>
<feature type="short sequence motif" description="Cx2C motif 2" evidence="9">
    <location>
        <begin position="291"/>
        <end position="294"/>
    </location>
</feature>
<feature type="binding site" evidence="9">
    <location>
        <position position="283"/>
    </location>
    <ligand>
        <name>[4Fe-4S] cluster</name>
        <dbReference type="ChEBI" id="CHEBI:49883"/>
    </ligand>
</feature>
<dbReference type="EMBL" id="KB468113">
    <property type="protein sequence ID" value="PCH41142.1"/>
    <property type="molecule type" value="Genomic_DNA"/>
</dbReference>
<evidence type="ECO:0000259" key="10">
    <source>
        <dbReference type="Pfam" id="PF05093"/>
    </source>
</evidence>
<feature type="binding site" evidence="9">
    <location>
        <position position="291"/>
    </location>
    <ligand>
        <name>[4Fe-4S] cluster</name>
        <dbReference type="ChEBI" id="CHEBI:49883"/>
    </ligand>
</feature>
<keyword evidence="13" id="KW-1185">Reference proteome</keyword>
<organism evidence="12 13">
    <name type="scientific">Wolfiporia cocos (strain MD-104)</name>
    <name type="common">Brown rot fungus</name>
    <dbReference type="NCBI Taxonomy" id="742152"/>
    <lineage>
        <taxon>Eukaryota</taxon>
        <taxon>Fungi</taxon>
        <taxon>Dikarya</taxon>
        <taxon>Basidiomycota</taxon>
        <taxon>Agaricomycotina</taxon>
        <taxon>Agaricomycetes</taxon>
        <taxon>Polyporales</taxon>
        <taxon>Phaeolaceae</taxon>
        <taxon>Wolfiporia</taxon>
    </lineage>
</organism>
<keyword evidence="9" id="KW-0001">2Fe-2S</keyword>
<sequence length="317" mass="33375">MAPTAIYATPVVPQDQQKIVVAVPVKGPALAIGSPATAEDGRYQSLITSLQETRQVDRHMVDRLLDDAVTLTPSSFSSVYVALSAPEYDALAPRLSSLLSQLLSGLEPLGTLHILHLDSALPNLPSELTLAGYKVLSSTATDGIIAQKPAHATSVPLKSAPAAALPLRRKADPERKASKKALWTLNAPSTPTIDAESLLTDADRERPTACEPVFSGAPRKKKACKNCTCGLAELEADELAKSKVVLLDGAESGQTMEVSQGEKDRLVAAAASAPKATSSCGNCYLGDAFRCSSCPYRGLPAFKPGEKVEIDLGMDDI</sequence>
<keyword evidence="8 9" id="KW-0496">Mitochondrion</keyword>
<comment type="subcellular location">
    <subcellularLocation>
        <location evidence="9">Cytoplasm</location>
    </subcellularLocation>
    <subcellularLocation>
        <location evidence="9">Mitochondrion intermembrane space</location>
    </subcellularLocation>
</comment>
<comment type="similarity">
    <text evidence="2 9">Belongs to the anamorsin family.</text>
</comment>
<dbReference type="AlphaFoldDB" id="A0A2H3JG14"/>
<reference evidence="12 13" key="1">
    <citation type="journal article" date="2012" name="Science">
        <title>The Paleozoic origin of enzymatic lignin decomposition reconstructed from 31 fungal genomes.</title>
        <authorList>
            <person name="Floudas D."/>
            <person name="Binder M."/>
            <person name="Riley R."/>
            <person name="Barry K."/>
            <person name="Blanchette R.A."/>
            <person name="Henrissat B."/>
            <person name="Martinez A.T."/>
            <person name="Otillar R."/>
            <person name="Spatafora J.W."/>
            <person name="Yadav J.S."/>
            <person name="Aerts A."/>
            <person name="Benoit I."/>
            <person name="Boyd A."/>
            <person name="Carlson A."/>
            <person name="Copeland A."/>
            <person name="Coutinho P.M."/>
            <person name="de Vries R.P."/>
            <person name="Ferreira P."/>
            <person name="Findley K."/>
            <person name="Foster B."/>
            <person name="Gaskell J."/>
            <person name="Glotzer D."/>
            <person name="Gorecki P."/>
            <person name="Heitman J."/>
            <person name="Hesse C."/>
            <person name="Hori C."/>
            <person name="Igarashi K."/>
            <person name="Jurgens J.A."/>
            <person name="Kallen N."/>
            <person name="Kersten P."/>
            <person name="Kohler A."/>
            <person name="Kuees U."/>
            <person name="Kumar T.K.A."/>
            <person name="Kuo A."/>
            <person name="LaButti K."/>
            <person name="Larrondo L.F."/>
            <person name="Lindquist E."/>
            <person name="Ling A."/>
            <person name="Lombard V."/>
            <person name="Lucas S."/>
            <person name="Lundell T."/>
            <person name="Martin R."/>
            <person name="McLaughlin D.J."/>
            <person name="Morgenstern I."/>
            <person name="Morin E."/>
            <person name="Murat C."/>
            <person name="Nagy L.G."/>
            <person name="Nolan M."/>
            <person name="Ohm R.A."/>
            <person name="Patyshakuliyeva A."/>
            <person name="Rokas A."/>
            <person name="Ruiz-Duenas F.J."/>
            <person name="Sabat G."/>
            <person name="Salamov A."/>
            <person name="Samejima M."/>
            <person name="Schmutz J."/>
            <person name="Slot J.C."/>
            <person name="St John F."/>
            <person name="Stenlid J."/>
            <person name="Sun H."/>
            <person name="Sun S."/>
            <person name="Syed K."/>
            <person name="Tsang A."/>
            <person name="Wiebenga A."/>
            <person name="Young D."/>
            <person name="Pisabarro A."/>
            <person name="Eastwood D.C."/>
            <person name="Martin F."/>
            <person name="Cullen D."/>
            <person name="Grigoriev I.V."/>
            <person name="Hibbett D.S."/>
        </authorList>
    </citation>
    <scope>NUCLEOTIDE SEQUENCE [LARGE SCALE GENOMIC DNA]</scope>
    <source>
        <strain evidence="12 13">MD-104</strain>
    </source>
</reference>
<comment type="caution">
    <text evidence="9">Lacks conserved residue(s) required for the propagation of feature annotation.</text>
</comment>
<dbReference type="InterPro" id="IPR031838">
    <property type="entry name" value="Dre2_N"/>
</dbReference>
<feature type="binding site" evidence="9">
    <location>
        <position position="294"/>
    </location>
    <ligand>
        <name>[4Fe-4S] cluster</name>
        <dbReference type="ChEBI" id="CHEBI:49883"/>
    </ligand>
</feature>
<dbReference type="InterPro" id="IPR046408">
    <property type="entry name" value="CIAPIN1"/>
</dbReference>
<keyword evidence="3 9" id="KW-0004">4Fe-4S</keyword>
<dbReference type="GO" id="GO:0051539">
    <property type="term" value="F:4 iron, 4 sulfur cluster binding"/>
    <property type="evidence" value="ECO:0007669"/>
    <property type="project" value="UniProtKB-KW"/>
</dbReference>
<feature type="binding site" evidence="9">
    <location>
        <position position="280"/>
    </location>
    <ligand>
        <name>[4Fe-4S] cluster</name>
        <dbReference type="ChEBI" id="CHEBI:49883"/>
    </ligand>
</feature>
<dbReference type="Proteomes" id="UP000218811">
    <property type="component" value="Unassembled WGS sequence"/>
</dbReference>
<evidence type="ECO:0000256" key="6">
    <source>
        <dbReference type="ARBA" id="ARBA00023004"/>
    </source>
</evidence>
<dbReference type="Pfam" id="PF16803">
    <property type="entry name" value="DRE2_N"/>
    <property type="match status" value="1"/>
</dbReference>
<dbReference type="PANTHER" id="PTHR13273">
    <property type="entry name" value="ANAMORSIN"/>
    <property type="match status" value="1"/>
</dbReference>
<dbReference type="GO" id="GO:0005758">
    <property type="term" value="C:mitochondrial intermembrane space"/>
    <property type="evidence" value="ECO:0007669"/>
    <property type="project" value="UniProtKB-SubCell"/>
</dbReference>